<name>A0A521FHD7_9RHOB</name>
<protein>
    <submittedName>
        <fullName evidence="6">Transcriptional regulator, LysR family</fullName>
    </submittedName>
</protein>
<evidence type="ECO:0000259" key="5">
    <source>
        <dbReference type="PROSITE" id="PS50931"/>
    </source>
</evidence>
<dbReference type="Gene3D" id="3.40.190.10">
    <property type="entry name" value="Periplasmic binding protein-like II"/>
    <property type="match status" value="2"/>
</dbReference>
<evidence type="ECO:0000313" key="7">
    <source>
        <dbReference type="Proteomes" id="UP000316030"/>
    </source>
</evidence>
<dbReference type="CDD" id="cd05466">
    <property type="entry name" value="PBP2_LTTR_substrate"/>
    <property type="match status" value="1"/>
</dbReference>
<evidence type="ECO:0000256" key="4">
    <source>
        <dbReference type="ARBA" id="ARBA00023163"/>
    </source>
</evidence>
<dbReference type="EMBL" id="FXTO01000030">
    <property type="protein sequence ID" value="SMO95622.1"/>
    <property type="molecule type" value="Genomic_DNA"/>
</dbReference>
<keyword evidence="3" id="KW-0238">DNA-binding</keyword>
<dbReference type="GO" id="GO:0003677">
    <property type="term" value="F:DNA binding"/>
    <property type="evidence" value="ECO:0007669"/>
    <property type="project" value="UniProtKB-KW"/>
</dbReference>
<dbReference type="PRINTS" id="PR00039">
    <property type="entry name" value="HTHLYSR"/>
</dbReference>
<dbReference type="InterPro" id="IPR050950">
    <property type="entry name" value="HTH-type_LysR_regulators"/>
</dbReference>
<dbReference type="Pfam" id="PF00126">
    <property type="entry name" value="HTH_1"/>
    <property type="match status" value="1"/>
</dbReference>
<keyword evidence="2" id="KW-0805">Transcription regulation</keyword>
<feature type="domain" description="HTH lysR-type" evidence="5">
    <location>
        <begin position="11"/>
        <end position="68"/>
    </location>
</feature>
<dbReference type="InterPro" id="IPR005119">
    <property type="entry name" value="LysR_subst-bd"/>
</dbReference>
<evidence type="ECO:0000256" key="3">
    <source>
        <dbReference type="ARBA" id="ARBA00023125"/>
    </source>
</evidence>
<dbReference type="Gene3D" id="1.10.10.10">
    <property type="entry name" value="Winged helix-like DNA-binding domain superfamily/Winged helix DNA-binding domain"/>
    <property type="match status" value="1"/>
</dbReference>
<dbReference type="GO" id="GO:0005829">
    <property type="term" value="C:cytosol"/>
    <property type="evidence" value="ECO:0007669"/>
    <property type="project" value="TreeGrafter"/>
</dbReference>
<evidence type="ECO:0000256" key="2">
    <source>
        <dbReference type="ARBA" id="ARBA00023015"/>
    </source>
</evidence>
<dbReference type="RefSeq" id="WP_142494497.1">
    <property type="nucleotide sequence ID" value="NZ_FXTO01000030.1"/>
</dbReference>
<evidence type="ECO:0000256" key="1">
    <source>
        <dbReference type="ARBA" id="ARBA00009437"/>
    </source>
</evidence>
<comment type="similarity">
    <text evidence="1">Belongs to the LysR transcriptional regulatory family.</text>
</comment>
<keyword evidence="7" id="KW-1185">Reference proteome</keyword>
<dbReference type="InterPro" id="IPR036390">
    <property type="entry name" value="WH_DNA-bd_sf"/>
</dbReference>
<dbReference type="InterPro" id="IPR000847">
    <property type="entry name" value="LysR_HTH_N"/>
</dbReference>
<dbReference type="SUPFAM" id="SSF53850">
    <property type="entry name" value="Periplasmic binding protein-like II"/>
    <property type="match status" value="1"/>
</dbReference>
<dbReference type="OrthoDB" id="9803030at2"/>
<accession>A0A521FHD7</accession>
<dbReference type="Proteomes" id="UP000316030">
    <property type="component" value="Unassembled WGS sequence"/>
</dbReference>
<proteinExistence type="inferred from homology"/>
<reference evidence="6 7" key="1">
    <citation type="submission" date="2017-05" db="EMBL/GenBank/DDBJ databases">
        <authorList>
            <person name="Varghese N."/>
            <person name="Submissions S."/>
        </authorList>
    </citation>
    <scope>NUCLEOTIDE SEQUENCE [LARGE SCALE GENOMIC DNA]</scope>
    <source>
        <strain evidence="6 7">DSM 29506</strain>
    </source>
</reference>
<dbReference type="PANTHER" id="PTHR30419">
    <property type="entry name" value="HTH-TYPE TRANSCRIPTIONAL REGULATOR YBHD"/>
    <property type="match status" value="1"/>
</dbReference>
<dbReference type="PANTHER" id="PTHR30419:SF8">
    <property type="entry name" value="NITROGEN ASSIMILATION TRANSCRIPTIONAL ACTIVATOR-RELATED"/>
    <property type="match status" value="1"/>
</dbReference>
<dbReference type="PROSITE" id="PS50931">
    <property type="entry name" value="HTH_LYSR"/>
    <property type="match status" value="1"/>
</dbReference>
<sequence>MSVSSSHFDHLRLRQLRLLDLIARHGSLRAVAGEMNLTQPAISQMLKDLEFAFGTKLVDRSVRGVSLSPAGQIAVQRARAGLAIFEHLAADLASDRPTVVRIGTNPAVLFHLLPIALGHLGLEQSQMQFRIHSGTVSDMMQRLWSGELDCYVGRVDWGAMAPGMSDLLRYEPLTQTDLVLACSTDHPLAKQSSVSAADLAKCAWAMQSDRTNNRAAIETAFRHCGVVAPAPTVEVDADPTALSRLALLCGLVICVPRAAVNASFTDGRLHILTPTDMKMPSISLSFVTLKENDSVEALNCLHQALLQAVASAPDLREGDM</sequence>
<evidence type="ECO:0000313" key="6">
    <source>
        <dbReference type="EMBL" id="SMO95622.1"/>
    </source>
</evidence>
<dbReference type="AlphaFoldDB" id="A0A521FHD7"/>
<dbReference type="Pfam" id="PF03466">
    <property type="entry name" value="LysR_substrate"/>
    <property type="match status" value="1"/>
</dbReference>
<organism evidence="6 7">
    <name type="scientific">Thalassovita litoralis</name>
    <dbReference type="NCBI Taxonomy" id="1010611"/>
    <lineage>
        <taxon>Bacteria</taxon>
        <taxon>Pseudomonadati</taxon>
        <taxon>Pseudomonadota</taxon>
        <taxon>Alphaproteobacteria</taxon>
        <taxon>Rhodobacterales</taxon>
        <taxon>Roseobacteraceae</taxon>
        <taxon>Thalassovita</taxon>
    </lineage>
</organism>
<dbReference type="SUPFAM" id="SSF46785">
    <property type="entry name" value="Winged helix' DNA-binding domain"/>
    <property type="match status" value="1"/>
</dbReference>
<keyword evidence="4" id="KW-0804">Transcription</keyword>
<dbReference type="InterPro" id="IPR036388">
    <property type="entry name" value="WH-like_DNA-bd_sf"/>
</dbReference>
<gene>
    <name evidence="6" type="ORF">SAMN06265173_13018</name>
</gene>
<dbReference type="GO" id="GO:0003700">
    <property type="term" value="F:DNA-binding transcription factor activity"/>
    <property type="evidence" value="ECO:0007669"/>
    <property type="project" value="InterPro"/>
</dbReference>